<dbReference type="Gene3D" id="1.10.1740.10">
    <property type="match status" value="1"/>
</dbReference>
<dbReference type="NCBIfam" id="TIGR02937">
    <property type="entry name" value="sigma70-ECF"/>
    <property type="match status" value="1"/>
</dbReference>
<dbReference type="PANTHER" id="PTHR43133">
    <property type="entry name" value="RNA POLYMERASE ECF-TYPE SIGMA FACTO"/>
    <property type="match status" value="1"/>
</dbReference>
<sequence length="146" mass="16751">MRRTGNPETAADLVHEVFLKLQSIRTPLYSDGEARAYIYRMMQNLAIDHVRTESRRSAIIDGAQILFEDAVMSPEAIAISRDQLRRIDRALGDLPPKCREAFVMTRVTNLTHKEIAERLGVSVSLIEKYQLRALRHCRDFLANDLQ</sequence>
<evidence type="ECO:0000256" key="3">
    <source>
        <dbReference type="ARBA" id="ARBA00023082"/>
    </source>
</evidence>
<dbReference type="Pfam" id="PF04542">
    <property type="entry name" value="Sigma70_r2"/>
    <property type="match status" value="1"/>
</dbReference>
<name>A0ABT0DZL8_9SPHN</name>
<keyword evidence="8" id="KW-1185">Reference proteome</keyword>
<dbReference type="SUPFAM" id="SSF88946">
    <property type="entry name" value="Sigma2 domain of RNA polymerase sigma factors"/>
    <property type="match status" value="1"/>
</dbReference>
<evidence type="ECO:0000259" key="6">
    <source>
        <dbReference type="Pfam" id="PF08281"/>
    </source>
</evidence>
<dbReference type="InterPro" id="IPR007627">
    <property type="entry name" value="RNA_pol_sigma70_r2"/>
</dbReference>
<keyword evidence="3" id="KW-0731">Sigma factor</keyword>
<dbReference type="InterPro" id="IPR013324">
    <property type="entry name" value="RNA_pol_sigma_r3/r4-like"/>
</dbReference>
<dbReference type="InterPro" id="IPR039425">
    <property type="entry name" value="RNA_pol_sigma-70-like"/>
</dbReference>
<dbReference type="EMBL" id="JALKHS010000010">
    <property type="protein sequence ID" value="MCK0532569.1"/>
    <property type="molecule type" value="Genomic_DNA"/>
</dbReference>
<dbReference type="InterPro" id="IPR014284">
    <property type="entry name" value="RNA_pol_sigma-70_dom"/>
</dbReference>
<dbReference type="Pfam" id="PF08281">
    <property type="entry name" value="Sigma70_r4_2"/>
    <property type="match status" value="1"/>
</dbReference>
<evidence type="ECO:0000259" key="5">
    <source>
        <dbReference type="Pfam" id="PF04542"/>
    </source>
</evidence>
<dbReference type="InterPro" id="IPR036388">
    <property type="entry name" value="WH-like_DNA-bd_sf"/>
</dbReference>
<organism evidence="7 8">
    <name type="scientific">Sphingobium agri</name>
    <dbReference type="NCBI Taxonomy" id="2933566"/>
    <lineage>
        <taxon>Bacteria</taxon>
        <taxon>Pseudomonadati</taxon>
        <taxon>Pseudomonadota</taxon>
        <taxon>Alphaproteobacteria</taxon>
        <taxon>Sphingomonadales</taxon>
        <taxon>Sphingomonadaceae</taxon>
        <taxon>Sphingobium</taxon>
    </lineage>
</organism>
<gene>
    <name evidence="7" type="ORF">MU848_13340</name>
</gene>
<evidence type="ECO:0000256" key="4">
    <source>
        <dbReference type="ARBA" id="ARBA00023163"/>
    </source>
</evidence>
<evidence type="ECO:0000256" key="1">
    <source>
        <dbReference type="ARBA" id="ARBA00010641"/>
    </source>
</evidence>
<keyword evidence="2" id="KW-0805">Transcription regulation</keyword>
<keyword evidence="4" id="KW-0804">Transcription</keyword>
<dbReference type="SUPFAM" id="SSF88659">
    <property type="entry name" value="Sigma3 and sigma4 domains of RNA polymerase sigma factors"/>
    <property type="match status" value="1"/>
</dbReference>
<comment type="caution">
    <text evidence="7">The sequence shown here is derived from an EMBL/GenBank/DDBJ whole genome shotgun (WGS) entry which is preliminary data.</text>
</comment>
<feature type="domain" description="RNA polymerase sigma-70 region 2" evidence="5">
    <location>
        <begin position="2"/>
        <end position="56"/>
    </location>
</feature>
<proteinExistence type="inferred from homology"/>
<dbReference type="InterPro" id="IPR013249">
    <property type="entry name" value="RNA_pol_sigma70_r4_t2"/>
</dbReference>
<evidence type="ECO:0000256" key="2">
    <source>
        <dbReference type="ARBA" id="ARBA00023015"/>
    </source>
</evidence>
<evidence type="ECO:0000313" key="7">
    <source>
        <dbReference type="EMBL" id="MCK0532569.1"/>
    </source>
</evidence>
<reference evidence="7 8" key="1">
    <citation type="submission" date="2022-04" db="EMBL/GenBank/DDBJ databases">
        <authorList>
            <person name="Huq M.A."/>
        </authorList>
    </citation>
    <scope>NUCLEOTIDE SEQUENCE [LARGE SCALE GENOMIC DNA]</scope>
    <source>
        <strain evidence="7 8">MAH-33</strain>
    </source>
</reference>
<comment type="similarity">
    <text evidence="1">Belongs to the sigma-70 factor family. ECF subfamily.</text>
</comment>
<feature type="domain" description="RNA polymerase sigma factor 70 region 4 type 2" evidence="6">
    <location>
        <begin position="85"/>
        <end position="137"/>
    </location>
</feature>
<evidence type="ECO:0000313" key="8">
    <source>
        <dbReference type="Proteomes" id="UP001203512"/>
    </source>
</evidence>
<dbReference type="InterPro" id="IPR013325">
    <property type="entry name" value="RNA_pol_sigma_r2"/>
</dbReference>
<protein>
    <submittedName>
        <fullName evidence="7">RNA polymerase sigma factor</fullName>
    </submittedName>
</protein>
<dbReference type="PANTHER" id="PTHR43133:SF63">
    <property type="entry name" value="RNA POLYMERASE SIGMA FACTOR FECI-RELATED"/>
    <property type="match status" value="1"/>
</dbReference>
<accession>A0ABT0DZL8</accession>
<dbReference type="Proteomes" id="UP001203512">
    <property type="component" value="Unassembled WGS sequence"/>
</dbReference>
<dbReference type="CDD" id="cd06171">
    <property type="entry name" value="Sigma70_r4"/>
    <property type="match status" value="1"/>
</dbReference>
<dbReference type="Gene3D" id="1.10.10.10">
    <property type="entry name" value="Winged helix-like DNA-binding domain superfamily/Winged helix DNA-binding domain"/>
    <property type="match status" value="1"/>
</dbReference>